<comment type="caution">
    <text evidence="2">The sequence shown here is derived from an EMBL/GenBank/DDBJ whole genome shotgun (WGS) entry which is preliminary data.</text>
</comment>
<gene>
    <name evidence="2" type="ORF">RclHR1_00860009</name>
</gene>
<dbReference type="SUPFAM" id="SSF49899">
    <property type="entry name" value="Concanavalin A-like lectins/glucanases"/>
    <property type="match status" value="1"/>
</dbReference>
<keyword evidence="1" id="KW-1133">Transmembrane helix</keyword>
<dbReference type="Pfam" id="PF13385">
    <property type="entry name" value="Laminin_G_3"/>
    <property type="match status" value="1"/>
</dbReference>
<proteinExistence type="predicted"/>
<dbReference type="InterPro" id="IPR013320">
    <property type="entry name" value="ConA-like_dom_sf"/>
</dbReference>
<keyword evidence="1" id="KW-0812">Transmembrane</keyword>
<dbReference type="EMBL" id="BEXD01004270">
    <property type="protein sequence ID" value="GBC09071.1"/>
    <property type="molecule type" value="Genomic_DNA"/>
</dbReference>
<dbReference type="Gene3D" id="2.60.120.200">
    <property type="match status" value="1"/>
</dbReference>
<keyword evidence="1" id="KW-0472">Membrane</keyword>
<dbReference type="Proteomes" id="UP000247702">
    <property type="component" value="Unassembled WGS sequence"/>
</dbReference>
<organism evidence="2 3">
    <name type="scientific">Rhizophagus clarus</name>
    <dbReference type="NCBI Taxonomy" id="94130"/>
    <lineage>
        <taxon>Eukaryota</taxon>
        <taxon>Fungi</taxon>
        <taxon>Fungi incertae sedis</taxon>
        <taxon>Mucoromycota</taxon>
        <taxon>Glomeromycotina</taxon>
        <taxon>Glomeromycetes</taxon>
        <taxon>Glomerales</taxon>
        <taxon>Glomeraceae</taxon>
        <taxon>Rhizophagus</taxon>
    </lineage>
</organism>
<dbReference type="AlphaFoldDB" id="A0A2Z6S3N5"/>
<evidence type="ECO:0000313" key="2">
    <source>
        <dbReference type="EMBL" id="GBC09071.1"/>
    </source>
</evidence>
<keyword evidence="3" id="KW-1185">Reference proteome</keyword>
<name>A0A2Z6S3N5_9GLOM</name>
<evidence type="ECO:0000313" key="3">
    <source>
        <dbReference type="Proteomes" id="UP000247702"/>
    </source>
</evidence>
<evidence type="ECO:0000256" key="1">
    <source>
        <dbReference type="SAM" id="Phobius"/>
    </source>
</evidence>
<accession>A0A2Z6S3N5</accession>
<feature type="transmembrane region" description="Helical" evidence="1">
    <location>
        <begin position="191"/>
        <end position="216"/>
    </location>
</feature>
<sequence>MIINNNELPEVTNEVSITLRLNILSHDITWACVFHKGEQNLVRTPSLWLTPSKSALHARFSLDDNLNAGLYSVGNGLLLNRWYHLAYTLSDTEKRLDFYIDGKWTGFQSIQPTEQIIFNVAPLYIGNDTFYNGITGQISNFRYFNWSLSADEVTKDFSNDSSILSPVSTTQPTTTPTLTCDQPTQPIPNGAIIMTGIDIAASLGSILLTIIGFYIIQ</sequence>
<evidence type="ECO:0008006" key="4">
    <source>
        <dbReference type="Google" id="ProtNLM"/>
    </source>
</evidence>
<reference evidence="2 3" key="1">
    <citation type="submission" date="2017-11" db="EMBL/GenBank/DDBJ databases">
        <title>The genome of Rhizophagus clarus HR1 reveals common genetic basis of auxotrophy among arbuscular mycorrhizal fungi.</title>
        <authorList>
            <person name="Kobayashi Y."/>
        </authorList>
    </citation>
    <scope>NUCLEOTIDE SEQUENCE [LARGE SCALE GENOMIC DNA]</scope>
    <source>
        <strain evidence="2 3">HR1</strain>
    </source>
</reference>
<protein>
    <recommendedName>
        <fullName evidence="4">LamG-like jellyroll fold domain-containing protein</fullName>
    </recommendedName>
</protein>